<sequence>MSTMTVALHSISGTRAAVGAAGSHTLVVDRPPDVAGGLGLGFNGGQLLALAIGGCLCNDVQYAAHDMGVVIDDLHVEVELTLEGQPARVTGVNVTVEAQATDGSPVDEVIRRAKAASTVGNSVASGFPVQVSAVPAGR</sequence>
<dbReference type="InterPro" id="IPR015946">
    <property type="entry name" value="KH_dom-like_a/b"/>
</dbReference>
<dbReference type="EMBL" id="FNRY01000001">
    <property type="protein sequence ID" value="SEB41006.1"/>
    <property type="molecule type" value="Genomic_DNA"/>
</dbReference>
<reference evidence="1 2" key="1">
    <citation type="submission" date="2016-10" db="EMBL/GenBank/DDBJ databases">
        <authorList>
            <person name="de Groot N.N."/>
        </authorList>
    </citation>
    <scope>NUCLEOTIDE SEQUENCE [LARGE SCALE GENOMIC DNA]</scope>
    <source>
        <strain evidence="1 2">DSM 21799</strain>
    </source>
</reference>
<dbReference type="OrthoDB" id="7868221at2"/>
<dbReference type="Pfam" id="PF02566">
    <property type="entry name" value="OsmC"/>
    <property type="match status" value="1"/>
</dbReference>
<dbReference type="SUPFAM" id="SSF82784">
    <property type="entry name" value="OsmC-like"/>
    <property type="match status" value="1"/>
</dbReference>
<keyword evidence="2" id="KW-1185">Reference proteome</keyword>
<organism evidence="1 2">
    <name type="scientific">Paramicrobacterium humi</name>
    <dbReference type="NCBI Taxonomy" id="640635"/>
    <lineage>
        <taxon>Bacteria</taxon>
        <taxon>Bacillati</taxon>
        <taxon>Actinomycetota</taxon>
        <taxon>Actinomycetes</taxon>
        <taxon>Micrococcales</taxon>
        <taxon>Microbacteriaceae</taxon>
        <taxon>Paramicrobacterium</taxon>
    </lineage>
</organism>
<dbReference type="InterPro" id="IPR036102">
    <property type="entry name" value="OsmC/Ohrsf"/>
</dbReference>
<dbReference type="Proteomes" id="UP000199183">
    <property type="component" value="Unassembled WGS sequence"/>
</dbReference>
<proteinExistence type="predicted"/>
<dbReference type="STRING" id="640635.SAMN04489806_0478"/>
<evidence type="ECO:0000313" key="2">
    <source>
        <dbReference type="Proteomes" id="UP000199183"/>
    </source>
</evidence>
<gene>
    <name evidence="1" type="ORF">SAMN04489806_0478</name>
</gene>
<evidence type="ECO:0000313" key="1">
    <source>
        <dbReference type="EMBL" id="SEB41006.1"/>
    </source>
</evidence>
<accession>A0A1H4J4W4</accession>
<protein>
    <submittedName>
        <fullName evidence="1">Uncharacterized OsmC-related protein</fullName>
    </submittedName>
</protein>
<dbReference type="AlphaFoldDB" id="A0A1H4J4W4"/>
<dbReference type="InterPro" id="IPR003718">
    <property type="entry name" value="OsmC/Ohr_fam"/>
</dbReference>
<name>A0A1H4J4W4_9MICO</name>
<dbReference type="Gene3D" id="3.30.300.20">
    <property type="match status" value="1"/>
</dbReference>
<dbReference type="RefSeq" id="WP_091179450.1">
    <property type="nucleotide sequence ID" value="NZ_FNRY01000001.1"/>
</dbReference>